<keyword evidence="3" id="KW-0812">Transmembrane</keyword>
<dbReference type="InterPro" id="IPR011704">
    <property type="entry name" value="ATPase_dyneun-rel_AAA"/>
</dbReference>
<dbReference type="GO" id="GO:0005634">
    <property type="term" value="C:nucleus"/>
    <property type="evidence" value="ECO:0007669"/>
    <property type="project" value="TreeGrafter"/>
</dbReference>
<dbReference type="GO" id="GO:0030687">
    <property type="term" value="C:preribosome, large subunit precursor"/>
    <property type="evidence" value="ECO:0007669"/>
    <property type="project" value="TreeGrafter"/>
</dbReference>
<dbReference type="Gene3D" id="3.40.50.300">
    <property type="entry name" value="P-loop containing nucleotide triphosphate hydrolases"/>
    <property type="match status" value="1"/>
</dbReference>
<accession>X6N054</accession>
<gene>
    <name evidence="5" type="ORF">RFI_18554</name>
</gene>
<dbReference type="Pfam" id="PF07728">
    <property type="entry name" value="AAA_5"/>
    <property type="match status" value="1"/>
</dbReference>
<dbReference type="GO" id="GO:0016887">
    <property type="term" value="F:ATP hydrolysis activity"/>
    <property type="evidence" value="ECO:0007669"/>
    <property type="project" value="InterPro"/>
</dbReference>
<sequence length="262" mass="30646">MDEMSNVFFVLEQIILQVVRNLLLHSLFISFTVVDWASQFLFKCIEEDKLLEIFFGPKMYLFGKRFDCQSFGYYLEKEYNLHFTPSLTDEEQRLYRIEQTFILKLGTVSKDNQAFVQPFIRTKTMEKRLKDLRCVIGSGKNYPVLLEDLARRTQMVLINNHEHTDMNKYIGCYVTDPLSGKLIFKEGILIKAMRNGWWVILDGLNLAPSEVLDARQQKTGHNGNTRSGALSPDFIGWLVYYMITTYMYMYIILLHLIGTVVK</sequence>
<keyword evidence="3" id="KW-0472">Membrane</keyword>
<dbReference type="AlphaFoldDB" id="X6N054"/>
<protein>
    <submittedName>
        <fullName evidence="5">MDN1 midasin family protein</fullName>
    </submittedName>
</protein>
<name>X6N054_RETFI</name>
<dbReference type="PANTHER" id="PTHR48103">
    <property type="entry name" value="MIDASIN-RELATED"/>
    <property type="match status" value="1"/>
</dbReference>
<reference evidence="5 6" key="1">
    <citation type="journal article" date="2013" name="Curr. Biol.">
        <title>The Genome of the Foraminiferan Reticulomyxa filosa.</title>
        <authorList>
            <person name="Glockner G."/>
            <person name="Hulsmann N."/>
            <person name="Schleicher M."/>
            <person name="Noegel A.A."/>
            <person name="Eichinger L."/>
            <person name="Gallinger C."/>
            <person name="Pawlowski J."/>
            <person name="Sierra R."/>
            <person name="Euteneuer U."/>
            <person name="Pillet L."/>
            <person name="Moustafa A."/>
            <person name="Platzer M."/>
            <person name="Groth M."/>
            <person name="Szafranski K."/>
            <person name="Schliwa M."/>
        </authorList>
    </citation>
    <scope>NUCLEOTIDE SEQUENCE [LARGE SCALE GENOMIC DNA]</scope>
</reference>
<keyword evidence="6" id="KW-1185">Reference proteome</keyword>
<feature type="transmembrane region" description="Helical" evidence="3">
    <location>
        <begin position="234"/>
        <end position="257"/>
    </location>
</feature>
<evidence type="ECO:0000256" key="1">
    <source>
        <dbReference type="ARBA" id="ARBA00022741"/>
    </source>
</evidence>
<keyword evidence="3" id="KW-1133">Transmembrane helix</keyword>
<dbReference type="GO" id="GO:0000055">
    <property type="term" value="P:ribosomal large subunit export from nucleus"/>
    <property type="evidence" value="ECO:0007669"/>
    <property type="project" value="TreeGrafter"/>
</dbReference>
<evidence type="ECO:0000256" key="2">
    <source>
        <dbReference type="ARBA" id="ARBA00022840"/>
    </source>
</evidence>
<dbReference type="GO" id="GO:0000027">
    <property type="term" value="P:ribosomal large subunit assembly"/>
    <property type="evidence" value="ECO:0007669"/>
    <property type="project" value="TreeGrafter"/>
</dbReference>
<comment type="caution">
    <text evidence="5">The sequence shown here is derived from an EMBL/GenBank/DDBJ whole genome shotgun (WGS) entry which is preliminary data.</text>
</comment>
<keyword evidence="2" id="KW-0067">ATP-binding</keyword>
<dbReference type="GO" id="GO:0005524">
    <property type="term" value="F:ATP binding"/>
    <property type="evidence" value="ECO:0007669"/>
    <property type="project" value="UniProtKB-KW"/>
</dbReference>
<organism evidence="5 6">
    <name type="scientific">Reticulomyxa filosa</name>
    <dbReference type="NCBI Taxonomy" id="46433"/>
    <lineage>
        <taxon>Eukaryota</taxon>
        <taxon>Sar</taxon>
        <taxon>Rhizaria</taxon>
        <taxon>Retaria</taxon>
        <taxon>Foraminifera</taxon>
        <taxon>Monothalamids</taxon>
        <taxon>Reticulomyxidae</taxon>
        <taxon>Reticulomyxa</taxon>
    </lineage>
</organism>
<keyword evidence="1" id="KW-0547">Nucleotide-binding</keyword>
<proteinExistence type="predicted"/>
<dbReference type="OrthoDB" id="5186at2759"/>
<feature type="domain" description="ATPase dynein-related AAA" evidence="4">
    <location>
        <begin position="137"/>
        <end position="214"/>
    </location>
</feature>
<evidence type="ECO:0000259" key="4">
    <source>
        <dbReference type="Pfam" id="PF07728"/>
    </source>
</evidence>
<evidence type="ECO:0000256" key="3">
    <source>
        <dbReference type="SAM" id="Phobius"/>
    </source>
</evidence>
<dbReference type="EMBL" id="ASPP01014536">
    <property type="protein sequence ID" value="ETO18702.1"/>
    <property type="molecule type" value="Genomic_DNA"/>
</dbReference>
<dbReference type="Proteomes" id="UP000023152">
    <property type="component" value="Unassembled WGS sequence"/>
</dbReference>
<evidence type="ECO:0000313" key="6">
    <source>
        <dbReference type="Proteomes" id="UP000023152"/>
    </source>
</evidence>
<dbReference type="InterPro" id="IPR027417">
    <property type="entry name" value="P-loop_NTPase"/>
</dbReference>
<evidence type="ECO:0000313" key="5">
    <source>
        <dbReference type="EMBL" id="ETO18702.1"/>
    </source>
</evidence>
<dbReference type="PANTHER" id="PTHR48103:SF2">
    <property type="entry name" value="MIDASIN"/>
    <property type="match status" value="1"/>
</dbReference>